<dbReference type="SUPFAM" id="SSF46689">
    <property type="entry name" value="Homeodomain-like"/>
    <property type="match status" value="1"/>
</dbReference>
<evidence type="ECO:0000259" key="3">
    <source>
        <dbReference type="PROSITE" id="PS51253"/>
    </source>
</evidence>
<evidence type="ECO:0000256" key="2">
    <source>
        <dbReference type="ARBA" id="ARBA00023125"/>
    </source>
</evidence>
<keyword evidence="5" id="KW-1185">Reference proteome</keyword>
<sequence>MPISGPLVKAKAENFAEELGLAAFEASEGWLGKFKQRHHINYGKISGEAQSVDLNMTHDWINKVCTLFAMLDFVPILSDVVETEPEFDSDDDLSLTEWIQQFNTAEIRYIFKPTSK</sequence>
<dbReference type="Proteomes" id="UP000299102">
    <property type="component" value="Unassembled WGS sequence"/>
</dbReference>
<name>A0A4C1VPA8_EUMVA</name>
<evidence type="ECO:0000313" key="5">
    <source>
        <dbReference type="Proteomes" id="UP000299102"/>
    </source>
</evidence>
<dbReference type="GO" id="GO:0005634">
    <property type="term" value="C:nucleus"/>
    <property type="evidence" value="ECO:0007669"/>
    <property type="project" value="UniProtKB-SubCell"/>
</dbReference>
<dbReference type="EMBL" id="BGZK01000390">
    <property type="protein sequence ID" value="GBP40948.1"/>
    <property type="molecule type" value="Genomic_DNA"/>
</dbReference>
<dbReference type="Gene3D" id="1.10.10.60">
    <property type="entry name" value="Homeodomain-like"/>
    <property type="match status" value="1"/>
</dbReference>
<comment type="subcellular location">
    <subcellularLocation>
        <location evidence="1">Nucleus</location>
    </subcellularLocation>
</comment>
<evidence type="ECO:0000313" key="4">
    <source>
        <dbReference type="EMBL" id="GBP40948.1"/>
    </source>
</evidence>
<keyword evidence="2" id="KW-0238">DNA-binding</keyword>
<evidence type="ECO:0000256" key="1">
    <source>
        <dbReference type="ARBA" id="ARBA00004123"/>
    </source>
</evidence>
<protein>
    <submittedName>
        <fullName evidence="4">Tigger transposable element-derived protein 5</fullName>
    </submittedName>
</protein>
<dbReference type="GO" id="GO:0003677">
    <property type="term" value="F:DNA binding"/>
    <property type="evidence" value="ECO:0007669"/>
    <property type="project" value="UniProtKB-KW"/>
</dbReference>
<accession>A0A4C1VPA8</accession>
<gene>
    <name evidence="4" type="primary">TIGD5</name>
    <name evidence="4" type="ORF">EVAR_26029_1</name>
</gene>
<dbReference type="Pfam" id="PF03221">
    <property type="entry name" value="HTH_Tnp_Tc5"/>
    <property type="match status" value="1"/>
</dbReference>
<proteinExistence type="predicted"/>
<organism evidence="4 5">
    <name type="scientific">Eumeta variegata</name>
    <name type="common">Bagworm moth</name>
    <name type="synonym">Eumeta japonica</name>
    <dbReference type="NCBI Taxonomy" id="151549"/>
    <lineage>
        <taxon>Eukaryota</taxon>
        <taxon>Metazoa</taxon>
        <taxon>Ecdysozoa</taxon>
        <taxon>Arthropoda</taxon>
        <taxon>Hexapoda</taxon>
        <taxon>Insecta</taxon>
        <taxon>Pterygota</taxon>
        <taxon>Neoptera</taxon>
        <taxon>Endopterygota</taxon>
        <taxon>Lepidoptera</taxon>
        <taxon>Glossata</taxon>
        <taxon>Ditrysia</taxon>
        <taxon>Tineoidea</taxon>
        <taxon>Psychidae</taxon>
        <taxon>Oiketicinae</taxon>
        <taxon>Eumeta</taxon>
    </lineage>
</organism>
<comment type="caution">
    <text evidence="4">The sequence shown here is derived from an EMBL/GenBank/DDBJ whole genome shotgun (WGS) entry which is preliminary data.</text>
</comment>
<dbReference type="OrthoDB" id="125347at2759"/>
<dbReference type="InterPro" id="IPR006600">
    <property type="entry name" value="HTH_CenpB_DNA-bd_dom"/>
</dbReference>
<dbReference type="AlphaFoldDB" id="A0A4C1VPA8"/>
<feature type="domain" description="HTH CENPB-type" evidence="3">
    <location>
        <begin position="1"/>
        <end position="44"/>
    </location>
</feature>
<dbReference type="PROSITE" id="PS51253">
    <property type="entry name" value="HTH_CENPB"/>
    <property type="match status" value="1"/>
</dbReference>
<dbReference type="InterPro" id="IPR009057">
    <property type="entry name" value="Homeodomain-like_sf"/>
</dbReference>
<reference evidence="4 5" key="1">
    <citation type="journal article" date="2019" name="Commun. Biol.">
        <title>The bagworm genome reveals a unique fibroin gene that provides high tensile strength.</title>
        <authorList>
            <person name="Kono N."/>
            <person name="Nakamura H."/>
            <person name="Ohtoshi R."/>
            <person name="Tomita M."/>
            <person name="Numata K."/>
            <person name="Arakawa K."/>
        </authorList>
    </citation>
    <scope>NUCLEOTIDE SEQUENCE [LARGE SCALE GENOMIC DNA]</scope>
</reference>